<organism evidence="3 4">
    <name type="scientific">Paractinoplanes toevensis</name>
    <dbReference type="NCBI Taxonomy" id="571911"/>
    <lineage>
        <taxon>Bacteria</taxon>
        <taxon>Bacillati</taxon>
        <taxon>Actinomycetota</taxon>
        <taxon>Actinomycetes</taxon>
        <taxon>Micromonosporales</taxon>
        <taxon>Micromonosporaceae</taxon>
        <taxon>Paractinoplanes</taxon>
    </lineage>
</organism>
<dbReference type="Pfam" id="PF13539">
    <property type="entry name" value="Peptidase_M15_4"/>
    <property type="match status" value="1"/>
</dbReference>
<dbReference type="Gene3D" id="3.30.1380.10">
    <property type="match status" value="1"/>
</dbReference>
<feature type="signal peptide" evidence="1">
    <location>
        <begin position="1"/>
        <end position="26"/>
    </location>
</feature>
<accession>A0A919TEU5</accession>
<feature type="chain" id="PRO_5037540595" description="LysM domain-containing protein" evidence="1">
    <location>
        <begin position="27"/>
        <end position="271"/>
    </location>
</feature>
<proteinExistence type="predicted"/>
<dbReference type="PROSITE" id="PS51782">
    <property type="entry name" value="LYSM"/>
    <property type="match status" value="1"/>
</dbReference>
<dbReference type="SUPFAM" id="SSF54106">
    <property type="entry name" value="LysM domain"/>
    <property type="match status" value="1"/>
</dbReference>
<feature type="domain" description="LysM" evidence="2">
    <location>
        <begin position="36"/>
        <end position="80"/>
    </location>
</feature>
<dbReference type="AlphaFoldDB" id="A0A919TEU5"/>
<sequence length="271" mass="30268">MLKRLIAALLSVVVPVAVLPGRSALAAPAAVRPGSVWHVVAPGETMRGIARAAGLRMADIGRWNQIVPPYPVHVDETLRLTPPRVQLRDWRTHVDLVTPPMVNWNPASRCPVPPAALRKVWVSYIDLQGNYHDGSIIVHRDVVPRVQKIFFTLFRWRYRIMAMAPMSVNMPGERNMGIVTAGYSCRPVGGTTVWSEHAYGTAIDINPLQNPMIRGGSISPEGGHRYLNRSSYNIGMIHAEGAARAFTRNGYFWGGQWRSLKDYMHFSLTNR</sequence>
<dbReference type="InterPro" id="IPR039561">
    <property type="entry name" value="Peptidase_M15C"/>
</dbReference>
<dbReference type="Proteomes" id="UP000677082">
    <property type="component" value="Unassembled WGS sequence"/>
</dbReference>
<dbReference type="GO" id="GO:0008233">
    <property type="term" value="F:peptidase activity"/>
    <property type="evidence" value="ECO:0007669"/>
    <property type="project" value="InterPro"/>
</dbReference>
<dbReference type="InterPro" id="IPR036779">
    <property type="entry name" value="LysM_dom_sf"/>
</dbReference>
<dbReference type="EMBL" id="BOQN01000070">
    <property type="protein sequence ID" value="GIM93807.1"/>
    <property type="molecule type" value="Genomic_DNA"/>
</dbReference>
<dbReference type="SUPFAM" id="SSF55166">
    <property type="entry name" value="Hedgehog/DD-peptidase"/>
    <property type="match status" value="1"/>
</dbReference>
<dbReference type="RefSeq" id="WP_246607477.1">
    <property type="nucleotide sequence ID" value="NZ_BOQN01000070.1"/>
</dbReference>
<keyword evidence="4" id="KW-1185">Reference proteome</keyword>
<dbReference type="InterPro" id="IPR009045">
    <property type="entry name" value="Zn_M74/Hedgehog-like"/>
</dbReference>
<evidence type="ECO:0000313" key="3">
    <source>
        <dbReference type="EMBL" id="GIM93807.1"/>
    </source>
</evidence>
<dbReference type="CDD" id="cd00118">
    <property type="entry name" value="LysM"/>
    <property type="match status" value="1"/>
</dbReference>
<reference evidence="3 4" key="1">
    <citation type="submission" date="2021-03" db="EMBL/GenBank/DDBJ databases">
        <title>Whole genome shotgun sequence of Actinoplanes toevensis NBRC 105298.</title>
        <authorList>
            <person name="Komaki H."/>
            <person name="Tamura T."/>
        </authorList>
    </citation>
    <scope>NUCLEOTIDE SEQUENCE [LARGE SCALE GENOMIC DNA]</scope>
    <source>
        <strain evidence="3 4">NBRC 105298</strain>
    </source>
</reference>
<gene>
    <name evidence="3" type="ORF">Ato02nite_056000</name>
</gene>
<keyword evidence="1" id="KW-0732">Signal</keyword>
<dbReference type="Gene3D" id="3.10.350.10">
    <property type="entry name" value="LysM domain"/>
    <property type="match status" value="1"/>
</dbReference>
<name>A0A919TEU5_9ACTN</name>
<evidence type="ECO:0000259" key="2">
    <source>
        <dbReference type="PROSITE" id="PS51782"/>
    </source>
</evidence>
<dbReference type="SMART" id="SM00257">
    <property type="entry name" value="LysM"/>
    <property type="match status" value="1"/>
</dbReference>
<evidence type="ECO:0000313" key="4">
    <source>
        <dbReference type="Proteomes" id="UP000677082"/>
    </source>
</evidence>
<comment type="caution">
    <text evidence="3">The sequence shown here is derived from an EMBL/GenBank/DDBJ whole genome shotgun (WGS) entry which is preliminary data.</text>
</comment>
<protein>
    <recommendedName>
        <fullName evidence="2">LysM domain-containing protein</fullName>
    </recommendedName>
</protein>
<dbReference type="InterPro" id="IPR018392">
    <property type="entry name" value="LysM"/>
</dbReference>
<dbReference type="Pfam" id="PF01476">
    <property type="entry name" value="LysM"/>
    <property type="match status" value="1"/>
</dbReference>
<evidence type="ECO:0000256" key="1">
    <source>
        <dbReference type="SAM" id="SignalP"/>
    </source>
</evidence>